<comment type="subcellular location">
    <subcellularLocation>
        <location evidence="1">Cell membrane</location>
    </subcellularLocation>
</comment>
<dbReference type="InterPro" id="IPR029044">
    <property type="entry name" value="Nucleotide-diphossugar_trans"/>
</dbReference>
<organism evidence="7">
    <name type="scientific">marine sediment metagenome</name>
    <dbReference type="NCBI Taxonomy" id="412755"/>
    <lineage>
        <taxon>unclassified sequences</taxon>
        <taxon>metagenomes</taxon>
        <taxon>ecological metagenomes</taxon>
    </lineage>
</organism>
<dbReference type="CDD" id="cd00761">
    <property type="entry name" value="Glyco_tranf_GTA_type"/>
    <property type="match status" value="1"/>
</dbReference>
<dbReference type="SUPFAM" id="SSF53448">
    <property type="entry name" value="Nucleotide-diphospho-sugar transferases"/>
    <property type="match status" value="1"/>
</dbReference>
<evidence type="ECO:0000256" key="1">
    <source>
        <dbReference type="ARBA" id="ARBA00004236"/>
    </source>
</evidence>
<gene>
    <name evidence="7" type="ORF">LCGC14_1165870</name>
</gene>
<reference evidence="7" key="1">
    <citation type="journal article" date="2015" name="Nature">
        <title>Complex archaea that bridge the gap between prokaryotes and eukaryotes.</title>
        <authorList>
            <person name="Spang A."/>
            <person name="Saw J.H."/>
            <person name="Jorgensen S.L."/>
            <person name="Zaremba-Niedzwiedzka K."/>
            <person name="Martijn J."/>
            <person name="Lind A.E."/>
            <person name="van Eijk R."/>
            <person name="Schleper C."/>
            <person name="Guy L."/>
            <person name="Ettema T.J."/>
        </authorList>
    </citation>
    <scope>NUCLEOTIDE SEQUENCE</scope>
</reference>
<evidence type="ECO:0000313" key="7">
    <source>
        <dbReference type="EMBL" id="KKM97648.1"/>
    </source>
</evidence>
<dbReference type="GO" id="GO:0005886">
    <property type="term" value="C:plasma membrane"/>
    <property type="evidence" value="ECO:0007669"/>
    <property type="project" value="UniProtKB-SubCell"/>
</dbReference>
<dbReference type="PANTHER" id="PTHR43646">
    <property type="entry name" value="GLYCOSYLTRANSFERASE"/>
    <property type="match status" value="1"/>
</dbReference>
<dbReference type="Pfam" id="PF00535">
    <property type="entry name" value="Glycos_transf_2"/>
    <property type="match status" value="1"/>
</dbReference>
<evidence type="ECO:0000256" key="3">
    <source>
        <dbReference type="ARBA" id="ARBA00022676"/>
    </source>
</evidence>
<evidence type="ECO:0000259" key="6">
    <source>
        <dbReference type="Pfam" id="PF00535"/>
    </source>
</evidence>
<proteinExistence type="predicted"/>
<dbReference type="PANTHER" id="PTHR43646:SF2">
    <property type="entry name" value="GLYCOSYLTRANSFERASE 2-LIKE DOMAIN-CONTAINING PROTEIN"/>
    <property type="match status" value="1"/>
</dbReference>
<protein>
    <recommendedName>
        <fullName evidence="6">Glycosyltransferase 2-like domain-containing protein</fullName>
    </recommendedName>
</protein>
<keyword evidence="2" id="KW-1003">Cell membrane</keyword>
<feature type="domain" description="Glycosyltransferase 2-like" evidence="6">
    <location>
        <begin position="4"/>
        <end position="104"/>
    </location>
</feature>
<keyword evidence="4" id="KW-0808">Transferase</keyword>
<feature type="non-terminal residue" evidence="7">
    <location>
        <position position="208"/>
    </location>
</feature>
<dbReference type="AlphaFoldDB" id="A0A0F9LW51"/>
<evidence type="ECO:0000256" key="4">
    <source>
        <dbReference type="ARBA" id="ARBA00022679"/>
    </source>
</evidence>
<evidence type="ECO:0000256" key="5">
    <source>
        <dbReference type="ARBA" id="ARBA00023136"/>
    </source>
</evidence>
<dbReference type="InterPro" id="IPR001173">
    <property type="entry name" value="Glyco_trans_2-like"/>
</dbReference>
<name>A0A0F9LW51_9ZZZZ</name>
<dbReference type="GO" id="GO:0016757">
    <property type="term" value="F:glycosyltransferase activity"/>
    <property type="evidence" value="ECO:0007669"/>
    <property type="project" value="UniProtKB-KW"/>
</dbReference>
<comment type="caution">
    <text evidence="7">The sequence shown here is derived from an EMBL/GenBank/DDBJ whole genome shotgun (WGS) entry which is preliminary data.</text>
</comment>
<accession>A0A0F9LW51</accession>
<keyword evidence="3" id="KW-0328">Glycosyltransferase</keyword>
<dbReference type="EMBL" id="LAZR01005722">
    <property type="protein sequence ID" value="KKM97648.1"/>
    <property type="molecule type" value="Genomic_DNA"/>
</dbReference>
<evidence type="ECO:0000256" key="2">
    <source>
        <dbReference type="ARBA" id="ARBA00022475"/>
    </source>
</evidence>
<sequence length="208" mass="23771">MQISLVLPAFNNQKMLDRSLRTLKAQVQSHALECIVVDDGSKVPLTVPYWVRLLRIERQPISRGSSAAKNHGARHSEGDTLVFIDSDILCLKDTLLALQRQMYACDDVGETNMLLNVMRVSMPEGYPVMRMRDTEVLLRKCRTANRLVNEKMDEPIICYEQNVGMIRKAFFNQVGCYDELTFRNWGMNNQDLCIRVIKAGGRISSYIP</sequence>
<dbReference type="Gene3D" id="3.90.550.10">
    <property type="entry name" value="Spore Coat Polysaccharide Biosynthesis Protein SpsA, Chain A"/>
    <property type="match status" value="1"/>
</dbReference>
<keyword evidence="5" id="KW-0472">Membrane</keyword>